<dbReference type="InterPro" id="IPR014044">
    <property type="entry name" value="CAP_dom"/>
</dbReference>
<feature type="signal peptide" evidence="1">
    <location>
        <begin position="1"/>
        <end position="18"/>
    </location>
</feature>
<dbReference type="EMBL" id="JBHTKA010000003">
    <property type="protein sequence ID" value="MFD0999832.1"/>
    <property type="molecule type" value="Genomic_DNA"/>
</dbReference>
<evidence type="ECO:0000256" key="1">
    <source>
        <dbReference type="SAM" id="SignalP"/>
    </source>
</evidence>
<name>A0ABW3K178_9BACT</name>
<sequence>MKSFVLASFLLLSMSAFDTRPFLQLQEEELCLSTEEMKLYRLIMEYRKTKGLPSIPLSAKLSQVANVHAHDLADNYKFDPDNKCNPHSWSKKGSWTACCYTSDHKRAQCMWDKPKEIAGYSGFGYEIAYYSTAGATAQEGLDGWKVSPGHNPLIVNLDIWSKVKWNAIGVALYKEYGLVWFGEEKDDTTVKTCK</sequence>
<proteinExistence type="predicted"/>
<keyword evidence="4" id="KW-1185">Reference proteome</keyword>
<dbReference type="InterPro" id="IPR035940">
    <property type="entry name" value="CAP_sf"/>
</dbReference>
<reference evidence="4" key="1">
    <citation type="journal article" date="2019" name="Int. J. Syst. Evol. Microbiol.">
        <title>The Global Catalogue of Microorganisms (GCM) 10K type strain sequencing project: providing services to taxonomists for standard genome sequencing and annotation.</title>
        <authorList>
            <consortium name="The Broad Institute Genomics Platform"/>
            <consortium name="The Broad Institute Genome Sequencing Center for Infectious Disease"/>
            <person name="Wu L."/>
            <person name="Ma J."/>
        </authorList>
    </citation>
    <scope>NUCLEOTIDE SEQUENCE [LARGE SCALE GENOMIC DNA]</scope>
    <source>
        <strain evidence="4">CCUG 58938</strain>
    </source>
</reference>
<evidence type="ECO:0000313" key="3">
    <source>
        <dbReference type="EMBL" id="MFD0999832.1"/>
    </source>
</evidence>
<keyword evidence="1" id="KW-0732">Signal</keyword>
<dbReference type="Pfam" id="PF00188">
    <property type="entry name" value="CAP"/>
    <property type="match status" value="1"/>
</dbReference>
<accession>A0ABW3K178</accession>
<dbReference type="Gene3D" id="3.40.33.10">
    <property type="entry name" value="CAP"/>
    <property type="match status" value="1"/>
</dbReference>
<dbReference type="Proteomes" id="UP001597112">
    <property type="component" value="Unassembled WGS sequence"/>
</dbReference>
<dbReference type="RefSeq" id="WP_377578883.1">
    <property type="nucleotide sequence ID" value="NZ_JBHTKA010000003.1"/>
</dbReference>
<protein>
    <submittedName>
        <fullName evidence="3">CAP domain-containing protein</fullName>
    </submittedName>
</protein>
<gene>
    <name evidence="3" type="ORF">ACFQ21_10975</name>
</gene>
<feature type="domain" description="SCP" evidence="2">
    <location>
        <begin position="41"/>
        <end position="153"/>
    </location>
</feature>
<evidence type="ECO:0000259" key="2">
    <source>
        <dbReference type="Pfam" id="PF00188"/>
    </source>
</evidence>
<organism evidence="3 4">
    <name type="scientific">Ohtaekwangia kribbensis</name>
    <dbReference type="NCBI Taxonomy" id="688913"/>
    <lineage>
        <taxon>Bacteria</taxon>
        <taxon>Pseudomonadati</taxon>
        <taxon>Bacteroidota</taxon>
        <taxon>Cytophagia</taxon>
        <taxon>Cytophagales</taxon>
        <taxon>Fulvivirgaceae</taxon>
        <taxon>Ohtaekwangia</taxon>
    </lineage>
</organism>
<evidence type="ECO:0000313" key="4">
    <source>
        <dbReference type="Proteomes" id="UP001597112"/>
    </source>
</evidence>
<feature type="chain" id="PRO_5046518757" evidence="1">
    <location>
        <begin position="19"/>
        <end position="194"/>
    </location>
</feature>
<comment type="caution">
    <text evidence="3">The sequence shown here is derived from an EMBL/GenBank/DDBJ whole genome shotgun (WGS) entry which is preliminary data.</text>
</comment>